<proteinExistence type="predicted"/>
<dbReference type="FunFam" id="3.80.10.10:FF:000732">
    <property type="entry name" value="GD11101"/>
    <property type="match status" value="1"/>
</dbReference>
<dbReference type="GO" id="GO:0035091">
    <property type="term" value="F:phosphatidylinositol binding"/>
    <property type="evidence" value="ECO:0007669"/>
    <property type="project" value="InterPro"/>
</dbReference>
<dbReference type="Pfam" id="PF00787">
    <property type="entry name" value="PX"/>
    <property type="match status" value="1"/>
</dbReference>
<dbReference type="PROSITE" id="PS50195">
    <property type="entry name" value="PX"/>
    <property type="match status" value="1"/>
</dbReference>
<feature type="domain" description="PX" evidence="3">
    <location>
        <begin position="6"/>
        <end position="116"/>
    </location>
</feature>
<protein>
    <submittedName>
        <fullName evidence="4">Nischarin</fullName>
    </submittedName>
</protein>
<dbReference type="FunFam" id="3.80.10.10:FF:000567">
    <property type="entry name" value="nischarin isoform X1"/>
    <property type="match status" value="1"/>
</dbReference>
<gene>
    <name evidence="4" type="primary">Nisch</name>
    <name evidence="4" type="ORF">c0_g1_i1</name>
</gene>
<dbReference type="AlphaFoldDB" id="A0A0K8VPF2"/>
<dbReference type="InterPro" id="IPR032675">
    <property type="entry name" value="LRR_dom_sf"/>
</dbReference>
<name>A0A0K8VPF2_BACLA</name>
<evidence type="ECO:0000256" key="1">
    <source>
        <dbReference type="ARBA" id="ARBA00022614"/>
    </source>
</evidence>
<dbReference type="InterPro" id="IPR001683">
    <property type="entry name" value="PX_dom"/>
</dbReference>
<dbReference type="GeneID" id="108971749"/>
<dbReference type="PANTHER" id="PTHR15454:SF35">
    <property type="entry name" value="NISCHARIN"/>
    <property type="match status" value="1"/>
</dbReference>
<evidence type="ECO:0000256" key="2">
    <source>
        <dbReference type="ARBA" id="ARBA00022737"/>
    </source>
</evidence>
<keyword evidence="1" id="KW-0433">Leucine-rich repeat</keyword>
<evidence type="ECO:0000259" key="3">
    <source>
        <dbReference type="PROSITE" id="PS50195"/>
    </source>
</evidence>
<sequence length="509" mass="57491">MSCYFRQNGDTHVTIPKYIESSTGVVYYDIKVRVHQVEWLVERRYRDFAQLHDKLVDEIAISKKLLPPKKLVGNKNPAFLEQRREQLEKYVQELLVFFRIQLPRVLAEFLDFNKYDIVYLLQDLAKLFNESGSTLLSSKKAFNFSALEVYAISERLCLPCPPENIEQRGKFDFSHVLDFCTQLEVLIVTPVKDNTTFSNDYNTVDVPIERSNIIPKNLRFTLNAFRNVKVLKFHGLSTENIVDIALLKPTVQTICVHSTTMTHINQILMCDNIHRDTFAAIATTTAPDAISYTSNSSAAAQSLSNSSCCTDAPISVNLPYMKADWSNLADLDLTGNLLTQIDASVRTAPKLRTLVLDQNRIRAVQNLAELSQLQILSLSVNLIAECIDWHLELGNLVTLNLAQNRLKKLSGLRKLLSLVNLDLSCNLIDDLEEVDCVARLPILETLRLTGNPLAGSVDYRPRVLSRFHERAAEISLDSERGTQKELDTALVLSALHISKMRQLSSGGQR</sequence>
<evidence type="ECO:0000313" key="4">
    <source>
        <dbReference type="EMBL" id="JAI40759.1"/>
    </source>
</evidence>
<dbReference type="SUPFAM" id="SSF52075">
    <property type="entry name" value="Outer arm dynein light chain 1"/>
    <property type="match status" value="1"/>
</dbReference>
<dbReference type="InterPro" id="IPR036871">
    <property type="entry name" value="PX_dom_sf"/>
</dbReference>
<organism evidence="4">
    <name type="scientific">Bactrocera latifrons</name>
    <name type="common">Malaysian fruit fly</name>
    <name type="synonym">Chaetodacus latifrons</name>
    <dbReference type="NCBI Taxonomy" id="174628"/>
    <lineage>
        <taxon>Eukaryota</taxon>
        <taxon>Metazoa</taxon>
        <taxon>Ecdysozoa</taxon>
        <taxon>Arthropoda</taxon>
        <taxon>Hexapoda</taxon>
        <taxon>Insecta</taxon>
        <taxon>Pterygota</taxon>
        <taxon>Neoptera</taxon>
        <taxon>Endopterygota</taxon>
        <taxon>Diptera</taxon>
        <taxon>Brachycera</taxon>
        <taxon>Muscomorpha</taxon>
        <taxon>Tephritoidea</taxon>
        <taxon>Tephritidae</taxon>
        <taxon>Bactrocera</taxon>
        <taxon>Bactrocera</taxon>
    </lineage>
</organism>
<dbReference type="Gene3D" id="3.80.10.10">
    <property type="entry name" value="Ribonuclease Inhibitor"/>
    <property type="match status" value="2"/>
</dbReference>
<dbReference type="SMART" id="SM00312">
    <property type="entry name" value="PX"/>
    <property type="match status" value="1"/>
</dbReference>
<dbReference type="GO" id="GO:0005737">
    <property type="term" value="C:cytoplasm"/>
    <property type="evidence" value="ECO:0007669"/>
    <property type="project" value="TreeGrafter"/>
</dbReference>
<dbReference type="EMBL" id="GDHF01011555">
    <property type="protein sequence ID" value="JAI40759.1"/>
    <property type="molecule type" value="Transcribed_RNA"/>
</dbReference>
<dbReference type="OrthoDB" id="430293at2759"/>
<keyword evidence="2" id="KW-0677">Repeat</keyword>
<accession>A0A0K8VPF2</accession>
<dbReference type="PROSITE" id="PS51450">
    <property type="entry name" value="LRR"/>
    <property type="match status" value="3"/>
</dbReference>
<dbReference type="SUPFAM" id="SSF64268">
    <property type="entry name" value="PX domain"/>
    <property type="match status" value="1"/>
</dbReference>
<dbReference type="SMART" id="SM00365">
    <property type="entry name" value="LRR_SD22"/>
    <property type="match status" value="3"/>
</dbReference>
<dbReference type="FunFam" id="3.30.1520.10:FF:000020">
    <property type="entry name" value="nischarin isoform X1"/>
    <property type="match status" value="1"/>
</dbReference>
<reference evidence="4" key="1">
    <citation type="submission" date="2015-06" db="EMBL/GenBank/DDBJ databases">
        <authorList>
            <person name="Hoefler B.C."/>
            <person name="Straight P.D."/>
        </authorList>
    </citation>
    <scope>NUCLEOTIDE SEQUENCE</scope>
</reference>
<dbReference type="InterPro" id="IPR001611">
    <property type="entry name" value="Leu-rich_rpt"/>
</dbReference>
<dbReference type="PANTHER" id="PTHR15454">
    <property type="entry name" value="NISCHARIN RELATED"/>
    <property type="match status" value="1"/>
</dbReference>
<dbReference type="Gene3D" id="3.30.1520.10">
    <property type="entry name" value="Phox-like domain"/>
    <property type="match status" value="1"/>
</dbReference>